<reference evidence="1 2" key="1">
    <citation type="submission" date="2021-04" db="EMBL/GenBank/DDBJ databases">
        <authorList>
            <person name="Bliznina A."/>
        </authorList>
    </citation>
    <scope>NUCLEOTIDE SEQUENCE [LARGE SCALE GENOMIC DNA]</scope>
</reference>
<evidence type="ECO:0000313" key="1">
    <source>
        <dbReference type="EMBL" id="CAG5114418.1"/>
    </source>
</evidence>
<dbReference type="Proteomes" id="UP001158576">
    <property type="component" value="Unassembled WGS sequence"/>
</dbReference>
<name>A0ABN7TDR2_OIKDI</name>
<sequence length="136" mass="15361">SGLWEIFQMACDGDYESAFTPCWAHPRVAETMVRCCNGFDAKNRAVSKIDKLKIRANRTTWENVTAKTHILAPDAPFTTHIRDIILDGIKAAENLDLDHGEEAKVENLFPNVWSQDRQNIEERFARLNVAEATGSD</sequence>
<proteinExistence type="predicted"/>
<gene>
    <name evidence="1" type="ORF">OKIOD_LOCUS17236</name>
</gene>
<comment type="caution">
    <text evidence="1">The sequence shown here is derived from an EMBL/GenBank/DDBJ whole genome shotgun (WGS) entry which is preliminary data.</text>
</comment>
<evidence type="ECO:0000313" key="2">
    <source>
        <dbReference type="Proteomes" id="UP001158576"/>
    </source>
</evidence>
<dbReference type="EMBL" id="CAJRAX010000008">
    <property type="protein sequence ID" value="CAG5114418.1"/>
    <property type="molecule type" value="Genomic_DNA"/>
</dbReference>
<feature type="non-terminal residue" evidence="1">
    <location>
        <position position="1"/>
    </location>
</feature>
<accession>A0ABN7TDR2</accession>
<protein>
    <submittedName>
        <fullName evidence="1">Oidioi.mRNA.OKI2018_I69.chrUn_4.g17233.t1.c ds</fullName>
    </submittedName>
</protein>
<organism evidence="1 2">
    <name type="scientific">Oikopleura dioica</name>
    <name type="common">Tunicate</name>
    <dbReference type="NCBI Taxonomy" id="34765"/>
    <lineage>
        <taxon>Eukaryota</taxon>
        <taxon>Metazoa</taxon>
        <taxon>Chordata</taxon>
        <taxon>Tunicata</taxon>
        <taxon>Appendicularia</taxon>
        <taxon>Copelata</taxon>
        <taxon>Oikopleuridae</taxon>
        <taxon>Oikopleura</taxon>
    </lineage>
</organism>
<keyword evidence="2" id="KW-1185">Reference proteome</keyword>